<dbReference type="GO" id="GO:0006364">
    <property type="term" value="P:rRNA processing"/>
    <property type="evidence" value="ECO:0007669"/>
    <property type="project" value="TreeGrafter"/>
</dbReference>
<dbReference type="GO" id="GO:0032040">
    <property type="term" value="C:small-subunit processome"/>
    <property type="evidence" value="ECO:0007669"/>
    <property type="project" value="TreeGrafter"/>
</dbReference>
<reference evidence="5" key="1">
    <citation type="submission" date="2023-03" db="EMBL/GenBank/DDBJ databases">
        <authorList>
            <person name="Steffen K."/>
            <person name="Cardenas P."/>
        </authorList>
    </citation>
    <scope>NUCLEOTIDE SEQUENCE</scope>
</reference>
<feature type="domain" description="Small ribosomal subunit protein uS4 N-terminal" evidence="4">
    <location>
        <begin position="4"/>
        <end position="107"/>
    </location>
</feature>
<proteinExistence type="inferred from homology"/>
<evidence type="ECO:0000256" key="1">
    <source>
        <dbReference type="ARBA" id="ARBA00007465"/>
    </source>
</evidence>
<dbReference type="Proteomes" id="UP001174909">
    <property type="component" value="Unassembled WGS sequence"/>
</dbReference>
<organism evidence="5 6">
    <name type="scientific">Geodia barretti</name>
    <name type="common">Barrett's horny sponge</name>
    <dbReference type="NCBI Taxonomy" id="519541"/>
    <lineage>
        <taxon>Eukaryota</taxon>
        <taxon>Metazoa</taxon>
        <taxon>Porifera</taxon>
        <taxon>Demospongiae</taxon>
        <taxon>Heteroscleromorpha</taxon>
        <taxon>Tetractinellida</taxon>
        <taxon>Astrophorina</taxon>
        <taxon>Geodiidae</taxon>
        <taxon>Geodia</taxon>
    </lineage>
</organism>
<dbReference type="PANTHER" id="PTHR11831:SF1">
    <property type="entry name" value="U3 SMALL NUCLEOLAR RIBONUCLEOPROTEIN PROTEIN IMP3"/>
    <property type="match status" value="1"/>
</dbReference>
<gene>
    <name evidence="5" type="ORF">GBAR_LOCUS13351</name>
</gene>
<keyword evidence="6" id="KW-1185">Reference proteome</keyword>
<evidence type="ECO:0000313" key="5">
    <source>
        <dbReference type="EMBL" id="CAI8022802.1"/>
    </source>
</evidence>
<keyword evidence="2" id="KW-0694">RNA-binding</keyword>
<dbReference type="GO" id="GO:0030515">
    <property type="term" value="F:snoRNA binding"/>
    <property type="evidence" value="ECO:0007669"/>
    <property type="project" value="TreeGrafter"/>
</dbReference>
<dbReference type="GO" id="GO:0042274">
    <property type="term" value="P:ribosomal small subunit biogenesis"/>
    <property type="evidence" value="ECO:0007669"/>
    <property type="project" value="TreeGrafter"/>
</dbReference>
<dbReference type="Pfam" id="PF00163">
    <property type="entry name" value="Ribosomal_S4"/>
    <property type="match status" value="1"/>
</dbReference>
<dbReference type="SUPFAM" id="SSF55174">
    <property type="entry name" value="Alpha-L RNA-binding motif"/>
    <property type="match status" value="1"/>
</dbReference>
<evidence type="ECO:0000256" key="3">
    <source>
        <dbReference type="ARBA" id="ARBA00023274"/>
    </source>
</evidence>
<evidence type="ECO:0000256" key="2">
    <source>
        <dbReference type="ARBA" id="ARBA00022884"/>
    </source>
</evidence>
<comment type="similarity">
    <text evidence="1">Belongs to the universal ribosomal protein uS4 family.</text>
</comment>
<dbReference type="AlphaFoldDB" id="A0AA35S5Z6"/>
<comment type="caution">
    <text evidence="5">The sequence shown here is derived from an EMBL/GenBank/DDBJ whole genome shotgun (WGS) entry which is preliminary data.</text>
</comment>
<protein>
    <submittedName>
        <fullName evidence="5">U3 small nucleolar ribonucleoprotein protein IMP3</fullName>
    </submittedName>
</protein>
<dbReference type="SMART" id="SM01390">
    <property type="entry name" value="Ribosomal_S4"/>
    <property type="match status" value="1"/>
</dbReference>
<name>A0AA35S5Z6_GEOBA</name>
<keyword evidence="3 5" id="KW-0687">Ribonucleoprotein</keyword>
<dbReference type="GO" id="GO:0034457">
    <property type="term" value="C:Mpp10 complex"/>
    <property type="evidence" value="ECO:0007669"/>
    <property type="project" value="TreeGrafter"/>
</dbReference>
<dbReference type="GO" id="GO:0019843">
    <property type="term" value="F:rRNA binding"/>
    <property type="evidence" value="ECO:0007669"/>
    <property type="project" value="InterPro"/>
</dbReference>
<dbReference type="EMBL" id="CASHTH010001979">
    <property type="protein sequence ID" value="CAI8022802.1"/>
    <property type="molecule type" value="Genomic_DNA"/>
</dbReference>
<dbReference type="InterPro" id="IPR001912">
    <property type="entry name" value="Ribosomal_uS4_N"/>
</dbReference>
<sequence length="142" mass="16904">MVRKLKFHERKLLKKVDFISWKSDSNVREARILRRYHIQRRDDYTKYNKLSGMVKSLANKIKELDPKDPYRNQVTTQLLEKLYSMSLIPTRKSLALCEKVNTSHFCRRRLPVVMVKLHMAQRVSDASKFVEQGRILSLLPCR</sequence>
<accession>A0AA35S5Z6</accession>
<dbReference type="InterPro" id="IPR022801">
    <property type="entry name" value="Ribosomal_uS4"/>
</dbReference>
<evidence type="ECO:0000313" key="6">
    <source>
        <dbReference type="Proteomes" id="UP001174909"/>
    </source>
</evidence>
<dbReference type="PANTHER" id="PTHR11831">
    <property type="entry name" value="30S 40S RIBOSOMAL PROTEIN"/>
    <property type="match status" value="1"/>
</dbReference>
<evidence type="ECO:0000259" key="4">
    <source>
        <dbReference type="SMART" id="SM01390"/>
    </source>
</evidence>